<reference evidence="2" key="1">
    <citation type="submission" date="2018-11" db="EMBL/GenBank/DDBJ databases">
        <authorList>
            <consortium name="Pathogen Informatics"/>
        </authorList>
    </citation>
    <scope>NUCLEOTIDE SEQUENCE</scope>
</reference>
<keyword evidence="1" id="KW-1133">Transmembrane helix</keyword>
<evidence type="ECO:0000256" key="1">
    <source>
        <dbReference type="SAM" id="Phobius"/>
    </source>
</evidence>
<keyword evidence="1" id="KW-0812">Transmembrane</keyword>
<evidence type="ECO:0000313" key="2">
    <source>
        <dbReference type="EMBL" id="VEL36790.1"/>
    </source>
</evidence>
<name>A0A3S5FG96_9PLAT</name>
<sequence>MNSITNSLSDCVYSVTKASYFRGQDKLDAVFFEPLGANRLFLLCLDLQIVSGTCLAMALLFSPACSKDSRLEVSFSRFEIVLLICQTQAPIGIKCLRERTNLRNCVLFISHLISSLLLFFPCRMPFVFELHMPFVHLLGCRSQSRLSISLFLMTAFHCRVVSSSCHVFTRLWPVSSNASVGSISNLCLEACHFEANPRRLLLPRSWWLLLSTHAWAVSS</sequence>
<keyword evidence="3" id="KW-1185">Reference proteome</keyword>
<organism evidence="2 3">
    <name type="scientific">Protopolystoma xenopodis</name>
    <dbReference type="NCBI Taxonomy" id="117903"/>
    <lineage>
        <taxon>Eukaryota</taxon>
        <taxon>Metazoa</taxon>
        <taxon>Spiralia</taxon>
        <taxon>Lophotrochozoa</taxon>
        <taxon>Platyhelminthes</taxon>
        <taxon>Monogenea</taxon>
        <taxon>Polyopisthocotylea</taxon>
        <taxon>Polystomatidea</taxon>
        <taxon>Polystomatidae</taxon>
        <taxon>Protopolystoma</taxon>
    </lineage>
</organism>
<protein>
    <submittedName>
        <fullName evidence="2">Uncharacterized protein</fullName>
    </submittedName>
</protein>
<feature type="transmembrane region" description="Helical" evidence="1">
    <location>
        <begin position="106"/>
        <end position="128"/>
    </location>
</feature>
<proteinExistence type="predicted"/>
<dbReference type="Proteomes" id="UP000784294">
    <property type="component" value="Unassembled WGS sequence"/>
</dbReference>
<gene>
    <name evidence="2" type="ORF">PXEA_LOCUS30230</name>
</gene>
<evidence type="ECO:0000313" key="3">
    <source>
        <dbReference type="Proteomes" id="UP000784294"/>
    </source>
</evidence>
<comment type="caution">
    <text evidence="2">The sequence shown here is derived from an EMBL/GenBank/DDBJ whole genome shotgun (WGS) entry which is preliminary data.</text>
</comment>
<accession>A0A3S5FG96</accession>
<dbReference type="AlphaFoldDB" id="A0A3S5FG96"/>
<dbReference type="EMBL" id="CAAALY010253198">
    <property type="protein sequence ID" value="VEL36790.1"/>
    <property type="molecule type" value="Genomic_DNA"/>
</dbReference>
<keyword evidence="1" id="KW-0472">Membrane</keyword>